<gene>
    <name evidence="2" type="ORF">SHERM_12398</name>
</gene>
<name>A0A9N7R4P8_STRHE</name>
<dbReference type="OrthoDB" id="1939085at2759"/>
<accession>A0A9N7R4P8</accession>
<protein>
    <submittedName>
        <fullName evidence="2">Uncharacterized protein</fullName>
    </submittedName>
</protein>
<evidence type="ECO:0000313" key="2">
    <source>
        <dbReference type="EMBL" id="CAA0810964.1"/>
    </source>
</evidence>
<reference evidence="2" key="1">
    <citation type="submission" date="2019-12" db="EMBL/GenBank/DDBJ databases">
        <authorList>
            <person name="Scholes J."/>
        </authorList>
    </citation>
    <scope>NUCLEOTIDE SEQUENCE</scope>
</reference>
<evidence type="ECO:0000313" key="3">
    <source>
        <dbReference type="Proteomes" id="UP001153555"/>
    </source>
</evidence>
<dbReference type="EMBL" id="CACSLK010007726">
    <property type="protein sequence ID" value="CAA0810964.1"/>
    <property type="molecule type" value="Genomic_DNA"/>
</dbReference>
<proteinExistence type="predicted"/>
<feature type="region of interest" description="Disordered" evidence="1">
    <location>
        <begin position="1"/>
        <end position="20"/>
    </location>
</feature>
<feature type="non-terminal residue" evidence="2">
    <location>
        <position position="1"/>
    </location>
</feature>
<sequence length="208" mass="23161">IYSSTTVQYASHEDDRTQSPPLPASLSHFHFFFFSADVKFGELAQRLRLGIGVFQHPEEVLEHNDLAADDDRVFLLTAAAGAPIDELAEERIFRNVGRDEVPPPRLPDVDRAEILAAASGGGGRVERVVPSFAVVTTLLLSTSTIILRHPKSQANINPWKRPHNSAPRIEQYPIGQYSSQTPRANDPLHHKPNPQWIPSQTKPKKTHT</sequence>
<dbReference type="Proteomes" id="UP001153555">
    <property type="component" value="Unassembled WGS sequence"/>
</dbReference>
<dbReference type="AlphaFoldDB" id="A0A9N7R4P8"/>
<keyword evidence="3" id="KW-1185">Reference proteome</keyword>
<organism evidence="2 3">
    <name type="scientific">Striga hermonthica</name>
    <name type="common">Purple witchweed</name>
    <name type="synonym">Buchnera hermonthica</name>
    <dbReference type="NCBI Taxonomy" id="68872"/>
    <lineage>
        <taxon>Eukaryota</taxon>
        <taxon>Viridiplantae</taxon>
        <taxon>Streptophyta</taxon>
        <taxon>Embryophyta</taxon>
        <taxon>Tracheophyta</taxon>
        <taxon>Spermatophyta</taxon>
        <taxon>Magnoliopsida</taxon>
        <taxon>eudicotyledons</taxon>
        <taxon>Gunneridae</taxon>
        <taxon>Pentapetalae</taxon>
        <taxon>asterids</taxon>
        <taxon>lamiids</taxon>
        <taxon>Lamiales</taxon>
        <taxon>Orobanchaceae</taxon>
        <taxon>Buchnereae</taxon>
        <taxon>Striga</taxon>
    </lineage>
</organism>
<feature type="region of interest" description="Disordered" evidence="1">
    <location>
        <begin position="177"/>
        <end position="208"/>
    </location>
</feature>
<comment type="caution">
    <text evidence="2">The sequence shown here is derived from an EMBL/GenBank/DDBJ whole genome shotgun (WGS) entry which is preliminary data.</text>
</comment>
<evidence type="ECO:0000256" key="1">
    <source>
        <dbReference type="SAM" id="MobiDB-lite"/>
    </source>
</evidence>
<feature type="non-terminal residue" evidence="2">
    <location>
        <position position="208"/>
    </location>
</feature>